<feature type="domain" description="N-acetyltransferase" evidence="1">
    <location>
        <begin position="1"/>
        <end position="155"/>
    </location>
</feature>
<name>A0A2K8KQ11_9GAMM</name>
<dbReference type="InterPro" id="IPR000182">
    <property type="entry name" value="GNAT_dom"/>
</dbReference>
<dbReference type="GO" id="GO:0016747">
    <property type="term" value="F:acyltransferase activity, transferring groups other than amino-acyl groups"/>
    <property type="evidence" value="ECO:0007669"/>
    <property type="project" value="InterPro"/>
</dbReference>
<dbReference type="EMBL" id="CP011797">
    <property type="protein sequence ID" value="ATX76119.1"/>
    <property type="molecule type" value="Genomic_DNA"/>
</dbReference>
<dbReference type="RefSeq" id="WP_158524289.1">
    <property type="nucleotide sequence ID" value="NZ_CP011797.1"/>
</dbReference>
<reference evidence="2 3" key="1">
    <citation type="journal article" date="2017" name="Environ. Microbiol.">
        <title>Genomic and physiological analyses of 'Reinekea forsetii' reveal a versatile opportunistic lifestyle during spring algae blooms.</title>
        <authorList>
            <person name="Avci B."/>
            <person name="Hahnke R.L."/>
            <person name="Chafee M."/>
            <person name="Fischer T."/>
            <person name="Gruber-Vodicka H."/>
            <person name="Tegetmeyer H.E."/>
            <person name="Harder J."/>
            <person name="Fuchs B.M."/>
            <person name="Amann R.I."/>
            <person name="Teeling H."/>
        </authorList>
    </citation>
    <scope>NUCLEOTIDE SEQUENCE [LARGE SCALE GENOMIC DNA]</scope>
    <source>
        <strain evidence="2 3">Hel1_31_D35</strain>
    </source>
</reference>
<protein>
    <submittedName>
        <fullName evidence="2">Tagatose-bisphosphate aldolase</fullName>
    </submittedName>
</protein>
<organism evidence="2 3">
    <name type="scientific">Reinekea forsetii</name>
    <dbReference type="NCBI Taxonomy" id="1336806"/>
    <lineage>
        <taxon>Bacteria</taxon>
        <taxon>Pseudomonadati</taxon>
        <taxon>Pseudomonadota</taxon>
        <taxon>Gammaproteobacteria</taxon>
        <taxon>Oceanospirillales</taxon>
        <taxon>Saccharospirillaceae</taxon>
        <taxon>Reinekea</taxon>
    </lineage>
</organism>
<dbReference type="OrthoDB" id="9804153at2"/>
<dbReference type="PANTHER" id="PTHR39173:SF1">
    <property type="entry name" value="ACETYLTRANSFERASE"/>
    <property type="match status" value="1"/>
</dbReference>
<dbReference type="PROSITE" id="PS51186">
    <property type="entry name" value="GNAT"/>
    <property type="match status" value="1"/>
</dbReference>
<evidence type="ECO:0000313" key="2">
    <source>
        <dbReference type="EMBL" id="ATX76119.1"/>
    </source>
</evidence>
<dbReference type="Gene3D" id="3.40.630.30">
    <property type="match status" value="1"/>
</dbReference>
<evidence type="ECO:0000313" key="3">
    <source>
        <dbReference type="Proteomes" id="UP000229757"/>
    </source>
</evidence>
<dbReference type="PANTHER" id="PTHR39173">
    <property type="entry name" value="ACETYLTRANSFERASE"/>
    <property type="match status" value="1"/>
</dbReference>
<dbReference type="KEGG" id="rfo:REIFOR_00952"/>
<dbReference type="AlphaFoldDB" id="A0A2K8KQ11"/>
<sequence>MSRRLLNHNSVTETVIGDDIALVLNRVLNENEALERIPAYLFDIVFHDGSRIGQIDLRLGETQTLVLYGGQVGYGIDRIHRGHGYAAAACELLREIALDVGFRELWITCNPDNQASVKTCERIGAQFVEQVDVPESCELYGRGDRVKLRFLWKLR</sequence>
<accession>A0A2K8KQ11</accession>
<dbReference type="SUPFAM" id="SSF55729">
    <property type="entry name" value="Acyl-CoA N-acyltransferases (Nat)"/>
    <property type="match status" value="1"/>
</dbReference>
<proteinExistence type="predicted"/>
<dbReference type="InterPro" id="IPR016181">
    <property type="entry name" value="Acyl_CoA_acyltransferase"/>
</dbReference>
<keyword evidence="3" id="KW-1185">Reference proteome</keyword>
<dbReference type="Proteomes" id="UP000229757">
    <property type="component" value="Chromosome"/>
</dbReference>
<evidence type="ECO:0000259" key="1">
    <source>
        <dbReference type="PROSITE" id="PS51186"/>
    </source>
</evidence>
<dbReference type="Pfam" id="PF13302">
    <property type="entry name" value="Acetyltransf_3"/>
    <property type="match status" value="1"/>
</dbReference>
<gene>
    <name evidence="2" type="ORF">REIFOR_00952</name>
</gene>